<accession>A0AA97CSI8</accession>
<proteinExistence type="predicted"/>
<dbReference type="RefSeq" id="WP_420040941.1">
    <property type="nucleotide sequence ID" value="NZ_CP128986.1"/>
</dbReference>
<evidence type="ECO:0000313" key="5">
    <source>
        <dbReference type="EMBL" id="WOC11646.1"/>
    </source>
</evidence>
<feature type="compositionally biased region" description="Polar residues" evidence="3">
    <location>
        <begin position="24"/>
        <end position="38"/>
    </location>
</feature>
<protein>
    <recommendedName>
        <fullName evidence="6">Mce-associated membrane protein</fullName>
    </recommendedName>
</protein>
<keyword evidence="4" id="KW-1133">Transmembrane helix</keyword>
<evidence type="ECO:0000256" key="1">
    <source>
        <dbReference type="ARBA" id="ARBA00004370"/>
    </source>
</evidence>
<dbReference type="GO" id="GO:0016020">
    <property type="term" value="C:membrane"/>
    <property type="evidence" value="ECO:0007669"/>
    <property type="project" value="UniProtKB-SubCell"/>
</dbReference>
<organism evidence="5">
    <name type="scientific">Gordonia sp. MP11Mi</name>
    <dbReference type="NCBI Taxonomy" id="3022769"/>
    <lineage>
        <taxon>Bacteria</taxon>
        <taxon>Bacillati</taxon>
        <taxon>Actinomycetota</taxon>
        <taxon>Actinomycetes</taxon>
        <taxon>Mycobacteriales</taxon>
        <taxon>Gordoniaceae</taxon>
        <taxon>Gordonia</taxon>
    </lineage>
</organism>
<reference evidence="5" key="1">
    <citation type="submission" date="2023-06" db="EMBL/GenBank/DDBJ databases">
        <title>Gordonia sp. nov. and Pseudochrobactrum sp. nov., two species isolated from the burying beetle Nicrophorus vespilloides.</title>
        <authorList>
            <person name="Poehlein A."/>
            <person name="Guzman J."/>
            <person name="Daniel R."/>
            <person name="Vilcinskas A."/>
        </authorList>
    </citation>
    <scope>NUCLEOTIDE SEQUENCE</scope>
    <source>
        <strain evidence="5">MP11Mi</strain>
    </source>
</reference>
<evidence type="ECO:0000256" key="2">
    <source>
        <dbReference type="ARBA" id="ARBA00023136"/>
    </source>
</evidence>
<dbReference type="AlphaFoldDB" id="A0AA97CSI8"/>
<dbReference type="EMBL" id="CP128986">
    <property type="protein sequence ID" value="WOC11646.1"/>
    <property type="molecule type" value="Genomic_DNA"/>
</dbReference>
<evidence type="ECO:0000256" key="4">
    <source>
        <dbReference type="SAM" id="Phobius"/>
    </source>
</evidence>
<dbReference type="PANTHER" id="PTHR37042">
    <property type="entry name" value="OUTER MEMBRANE PROTEIN RV1973"/>
    <property type="match status" value="1"/>
</dbReference>
<feature type="transmembrane region" description="Helical" evidence="4">
    <location>
        <begin position="102"/>
        <end position="122"/>
    </location>
</feature>
<feature type="region of interest" description="Disordered" evidence="3">
    <location>
        <begin position="1"/>
        <end position="69"/>
    </location>
</feature>
<keyword evidence="2 4" id="KW-0472">Membrane</keyword>
<name>A0AA97CSI8_9ACTN</name>
<sequence>MAAERPNQRRSRKVAGRSTARVELSQTAQERKQSTGSADTVEPVSLTKEAARTVGLRKPQGSESGVDRKRRLVEAEREVAEHERSMTDVEPGVRDTRGTYRLAAVLGAVAVLLGAIAAVFAFHPGADVSDNEAFVDQEASEKVLAQARSAACAPFQYKYQNLDYWLTGAESKLSGTAREQFRANLKTNRSIIEQSKSSSDCRVETVGLMDLSHDRATVLAALQIDTTRDGALVESNKPKTGIVLVRNGDEWLVDQFLDP</sequence>
<evidence type="ECO:0000256" key="3">
    <source>
        <dbReference type="SAM" id="MobiDB-lite"/>
    </source>
</evidence>
<keyword evidence="4" id="KW-0812">Transmembrane</keyword>
<gene>
    <name evidence="5" type="ORF">MP11Mi_07190</name>
</gene>
<dbReference type="PANTHER" id="PTHR37042:SF4">
    <property type="entry name" value="OUTER MEMBRANE PROTEIN RV1973"/>
    <property type="match status" value="1"/>
</dbReference>
<evidence type="ECO:0008006" key="6">
    <source>
        <dbReference type="Google" id="ProtNLM"/>
    </source>
</evidence>
<comment type="subcellular location">
    <subcellularLocation>
        <location evidence="1">Membrane</location>
    </subcellularLocation>
</comment>